<proteinExistence type="inferred from homology"/>
<dbReference type="CDD" id="cd07012">
    <property type="entry name" value="PBP2_Bug_TTT"/>
    <property type="match status" value="1"/>
</dbReference>
<accession>A0A3P4AZN0</accession>
<dbReference type="PIRSF" id="PIRSF017082">
    <property type="entry name" value="YflP"/>
    <property type="match status" value="1"/>
</dbReference>
<comment type="similarity">
    <text evidence="1">Belongs to the UPF0065 (bug) family.</text>
</comment>
<dbReference type="AlphaFoldDB" id="A0A3P4AZN0"/>
<dbReference type="Gene3D" id="3.40.190.150">
    <property type="entry name" value="Bordetella uptake gene, domain 1"/>
    <property type="match status" value="1"/>
</dbReference>
<dbReference type="InterPro" id="IPR042100">
    <property type="entry name" value="Bug_dom1"/>
</dbReference>
<evidence type="ECO:0000256" key="1">
    <source>
        <dbReference type="ARBA" id="ARBA00006987"/>
    </source>
</evidence>
<keyword evidence="4" id="KW-1185">Reference proteome</keyword>
<dbReference type="Proteomes" id="UP000277294">
    <property type="component" value="Unassembled WGS sequence"/>
</dbReference>
<reference evidence="3 4" key="1">
    <citation type="submission" date="2018-10" db="EMBL/GenBank/DDBJ databases">
        <authorList>
            <person name="Criscuolo A."/>
        </authorList>
    </citation>
    <scope>NUCLEOTIDE SEQUENCE [LARGE SCALE GENOMIC DNA]</scope>
    <source>
        <strain evidence="3">DnA1</strain>
    </source>
</reference>
<dbReference type="Pfam" id="PF03401">
    <property type="entry name" value="TctC"/>
    <property type="match status" value="1"/>
</dbReference>
<evidence type="ECO:0000256" key="2">
    <source>
        <dbReference type="SAM" id="SignalP"/>
    </source>
</evidence>
<evidence type="ECO:0000313" key="4">
    <source>
        <dbReference type="Proteomes" id="UP000277294"/>
    </source>
</evidence>
<dbReference type="PANTHER" id="PTHR42928">
    <property type="entry name" value="TRICARBOXYLATE-BINDING PROTEIN"/>
    <property type="match status" value="1"/>
</dbReference>
<feature type="chain" id="PRO_5017945641" evidence="2">
    <location>
        <begin position="25"/>
        <end position="324"/>
    </location>
</feature>
<dbReference type="RefSeq" id="WP_124078386.1">
    <property type="nucleotide sequence ID" value="NZ_UWPJ01000009.1"/>
</dbReference>
<keyword evidence="3" id="KW-0675">Receptor</keyword>
<dbReference type="SUPFAM" id="SSF53850">
    <property type="entry name" value="Periplasmic binding protein-like II"/>
    <property type="match status" value="1"/>
</dbReference>
<feature type="signal peptide" evidence="2">
    <location>
        <begin position="1"/>
        <end position="24"/>
    </location>
</feature>
<dbReference type="Gene3D" id="3.40.190.10">
    <property type="entry name" value="Periplasmic binding protein-like II"/>
    <property type="match status" value="1"/>
</dbReference>
<evidence type="ECO:0000313" key="3">
    <source>
        <dbReference type="EMBL" id="VCU69031.1"/>
    </source>
</evidence>
<dbReference type="InterPro" id="IPR005064">
    <property type="entry name" value="BUG"/>
</dbReference>
<name>A0A3P4AZN0_9BURK</name>
<keyword evidence="2" id="KW-0732">Signal</keyword>
<protein>
    <submittedName>
        <fullName evidence="3">Tripartite tricarboxylate transporter family receptor</fullName>
    </submittedName>
</protein>
<gene>
    <name evidence="3" type="ORF">PIGHUM_01091</name>
</gene>
<sequence length="324" mass="34316">MTSTRLIAYAAAALVSLGGGAAHAQDYPARPVSIVVPSTPGGGFDLIGRVMGEGLSRQLGGKSFVVENKTGSGTLVGTQYAAEAAPDGYTLMVGGLSNLVFNVGLYKSIKYDRTDFTTIAMVGTNPYLLVARPDLPVNSYEQLLQQIKAHPEKFTIGTAGSGSGQHIMAAAFVKAVDPRITIVPYRGAQAAYQDLLGNRIDLFIDAWPTVRPLLESKRVKALFTTASKRLPGAPDVPTVAESGLPMLEVVSWYTLSAPAKTPAATVATLRKAADEALKDPAVTSRLEKAGVDVTPMTPEAAERFMKADYDKWTGFIRQAGIVAE</sequence>
<organism evidence="3 4">
    <name type="scientific">Pigmentiphaga humi</name>
    <dbReference type="NCBI Taxonomy" id="2478468"/>
    <lineage>
        <taxon>Bacteria</taxon>
        <taxon>Pseudomonadati</taxon>
        <taxon>Pseudomonadota</taxon>
        <taxon>Betaproteobacteria</taxon>
        <taxon>Burkholderiales</taxon>
        <taxon>Alcaligenaceae</taxon>
        <taxon>Pigmentiphaga</taxon>
    </lineage>
</organism>
<dbReference type="EMBL" id="UWPJ01000009">
    <property type="protein sequence ID" value="VCU69031.1"/>
    <property type="molecule type" value="Genomic_DNA"/>
</dbReference>
<dbReference type="PANTHER" id="PTHR42928:SF5">
    <property type="entry name" value="BLR1237 PROTEIN"/>
    <property type="match status" value="1"/>
</dbReference>
<dbReference type="OrthoDB" id="8838393at2"/>